<gene>
    <name evidence="2" type="ordered locus">Acel_1632</name>
</gene>
<evidence type="ECO:0000313" key="2">
    <source>
        <dbReference type="EMBL" id="ABK53404.1"/>
    </source>
</evidence>
<dbReference type="KEGG" id="ace:Acel_1632"/>
<dbReference type="InParanoid" id="A0LVE4"/>
<evidence type="ECO:0000313" key="3">
    <source>
        <dbReference type="Proteomes" id="UP000008221"/>
    </source>
</evidence>
<dbReference type="Pfam" id="PF09347">
    <property type="entry name" value="DUF1989"/>
    <property type="match status" value="1"/>
</dbReference>
<protein>
    <recommendedName>
        <fullName evidence="1">DUF1989 domain-containing protein</fullName>
    </recommendedName>
</protein>
<evidence type="ECO:0000259" key="1">
    <source>
        <dbReference type="Pfam" id="PF09347"/>
    </source>
</evidence>
<dbReference type="Proteomes" id="UP000008221">
    <property type="component" value="Chromosome"/>
</dbReference>
<organism evidence="2 3">
    <name type="scientific">Acidothermus cellulolyticus (strain ATCC 43068 / DSM 8971 / 11B)</name>
    <dbReference type="NCBI Taxonomy" id="351607"/>
    <lineage>
        <taxon>Bacteria</taxon>
        <taxon>Bacillati</taxon>
        <taxon>Actinomycetota</taxon>
        <taxon>Actinomycetes</taxon>
        <taxon>Acidothermales</taxon>
        <taxon>Acidothermaceae</taxon>
        <taxon>Acidothermus</taxon>
    </lineage>
</organism>
<dbReference type="OrthoDB" id="9772660at2"/>
<sequence length="207" mass="22645">MAEARLLTSSVIEPGGYIATKIITGQVLRVTNIEGKQVGDLIAFAADDLSERFWVSNTIRLNGSIYLTTGNVLYSELSRPMLQILASSGEPHDLLAGSCNAEIDNVRYGVEGHRGCVENFCEALRPWGLRRCDIPMSFNLFMNCPVRPDGTWSIEEPNAGAGDYVEFLAKMDLVVALSNCPQDLNPCNAGRRKPLLWEIFHGPGDAG</sequence>
<dbReference type="PANTHER" id="PTHR31527">
    <property type="entry name" value="RE64534P"/>
    <property type="match status" value="1"/>
</dbReference>
<dbReference type="EMBL" id="CP000481">
    <property type="protein sequence ID" value="ABK53404.1"/>
    <property type="molecule type" value="Genomic_DNA"/>
</dbReference>
<dbReference type="STRING" id="351607.Acel_1632"/>
<dbReference type="PANTHER" id="PTHR31527:SF0">
    <property type="entry name" value="RE64534P"/>
    <property type="match status" value="1"/>
</dbReference>
<dbReference type="AlphaFoldDB" id="A0LVE4"/>
<dbReference type="RefSeq" id="WP_011720467.1">
    <property type="nucleotide sequence ID" value="NC_008578.1"/>
</dbReference>
<dbReference type="InterPro" id="IPR018959">
    <property type="entry name" value="DUF1989"/>
</dbReference>
<feature type="domain" description="DUF1989" evidence="1">
    <location>
        <begin position="11"/>
        <end position="174"/>
    </location>
</feature>
<dbReference type="HOGENOM" id="CLU_079904_1_2_11"/>
<proteinExistence type="predicted"/>
<keyword evidence="3" id="KW-1185">Reference proteome</keyword>
<accession>A0LVE4</accession>
<dbReference type="eggNOG" id="COG3665">
    <property type="taxonomic scope" value="Bacteria"/>
</dbReference>
<reference evidence="2 3" key="1">
    <citation type="journal article" date="2009" name="Genome Res.">
        <title>Complete genome of the cellulolytic thermophile Acidothermus cellulolyticus 11B provides insights into its ecophysiological and evolutionary adaptations.</title>
        <authorList>
            <person name="Barabote R.D."/>
            <person name="Xie G."/>
            <person name="Leu D.H."/>
            <person name="Normand P."/>
            <person name="Necsulea A."/>
            <person name="Daubin V."/>
            <person name="Medigue C."/>
            <person name="Adney W.S."/>
            <person name="Xu X.C."/>
            <person name="Lapidus A."/>
            <person name="Parales R.E."/>
            <person name="Detter C."/>
            <person name="Pujic P."/>
            <person name="Bruce D."/>
            <person name="Lavire C."/>
            <person name="Challacombe J.F."/>
            <person name="Brettin T.S."/>
            <person name="Berry A.M."/>
        </authorList>
    </citation>
    <scope>NUCLEOTIDE SEQUENCE [LARGE SCALE GENOMIC DNA]</scope>
    <source>
        <strain evidence="3">ATCC 43068 / DSM 8971 / 11B</strain>
    </source>
</reference>
<name>A0LVE4_ACIC1</name>